<reference evidence="2 3" key="1">
    <citation type="submission" date="2023-10" db="EMBL/GenBank/DDBJ databases">
        <title>Development of a sustainable strategy for remediation of hydrocarbon-contaminated territories based on the waste exchange concept.</title>
        <authorList>
            <person name="Krivoruchko A."/>
        </authorList>
    </citation>
    <scope>NUCLEOTIDE SEQUENCE [LARGE SCALE GENOMIC DNA]</scope>
    <source>
        <strain evidence="2 3">IEGM 1322</strain>
    </source>
</reference>
<dbReference type="PANTHER" id="PTHR46623:SF6">
    <property type="entry name" value="ALPHA_BETA-HYDROLASES SUPERFAMILY PROTEIN"/>
    <property type="match status" value="1"/>
</dbReference>
<comment type="caution">
    <text evidence="2">The sequence shown here is derived from an EMBL/GenBank/DDBJ whole genome shotgun (WGS) entry which is preliminary data.</text>
</comment>
<dbReference type="Gene3D" id="3.40.50.1820">
    <property type="entry name" value="alpha/beta hydrolase"/>
    <property type="match status" value="1"/>
</dbReference>
<feature type="domain" description="Dienelactone hydrolase" evidence="1">
    <location>
        <begin position="20"/>
        <end position="248"/>
    </location>
</feature>
<dbReference type="InterPro" id="IPR029058">
    <property type="entry name" value="AB_hydrolase_fold"/>
</dbReference>
<dbReference type="InterPro" id="IPR051049">
    <property type="entry name" value="Dienelactone_hydrolase-like"/>
</dbReference>
<dbReference type="EC" id="3.1.-.-" evidence="2"/>
<dbReference type="Pfam" id="PF01738">
    <property type="entry name" value="DLH"/>
    <property type="match status" value="1"/>
</dbReference>
<dbReference type="EMBL" id="JAWLKE010000003">
    <property type="protein sequence ID" value="MDV6230352.1"/>
    <property type="molecule type" value="Genomic_DNA"/>
</dbReference>
<evidence type="ECO:0000313" key="2">
    <source>
        <dbReference type="EMBL" id="MDV6230352.1"/>
    </source>
</evidence>
<accession>A0ABU4AVU3</accession>
<dbReference type="SUPFAM" id="SSF53474">
    <property type="entry name" value="alpha/beta-Hydrolases"/>
    <property type="match status" value="1"/>
</dbReference>
<dbReference type="Proteomes" id="UP001185899">
    <property type="component" value="Unassembled WGS sequence"/>
</dbReference>
<dbReference type="GO" id="GO:0016787">
    <property type="term" value="F:hydrolase activity"/>
    <property type="evidence" value="ECO:0007669"/>
    <property type="project" value="UniProtKB-KW"/>
</dbReference>
<name>A0ABU4AVU3_9NOCA</name>
<protein>
    <submittedName>
        <fullName evidence="2">Dienelactone hydrolase family protein</fullName>
        <ecNumber evidence="2">3.1.-.-</ecNumber>
    </submittedName>
</protein>
<evidence type="ECO:0000259" key="1">
    <source>
        <dbReference type="Pfam" id="PF01738"/>
    </source>
</evidence>
<organism evidence="2 3">
    <name type="scientific">Rhodococcus cercidiphylli</name>
    <dbReference type="NCBI Taxonomy" id="489916"/>
    <lineage>
        <taxon>Bacteria</taxon>
        <taxon>Bacillati</taxon>
        <taxon>Actinomycetota</taxon>
        <taxon>Actinomycetes</taxon>
        <taxon>Mycobacteriales</taxon>
        <taxon>Nocardiaceae</taxon>
        <taxon>Rhodococcus</taxon>
    </lineage>
</organism>
<dbReference type="PANTHER" id="PTHR46623">
    <property type="entry name" value="CARBOXYMETHYLENEBUTENOLIDASE-RELATED"/>
    <property type="match status" value="1"/>
</dbReference>
<evidence type="ECO:0000313" key="3">
    <source>
        <dbReference type="Proteomes" id="UP001185899"/>
    </source>
</evidence>
<sequence length="255" mass="27266">MKEGMIAEVVAFTGHNGDRIEGYSARPTAAEPVGSVVVLHHAPGLDFWCKEVVRRFAECGYAALAPNLYHRRGPGHWAEVAAAARAEGLGKAMPNDQVMGDIAGATDYVKSQPGSNGKAGVIGFCSGGRQAFLAACDVPTLDAAVDCWGGSIVPQAPDPTKPNAPSRGVIHRAPDMSAPLLGIFGNDDTNPDPKQVDDIERELTRLGKEFEFHRYDGAGHGFFATDHPHYQQAQAVDGWKKVFAFFDVHLQSDAS</sequence>
<proteinExistence type="predicted"/>
<keyword evidence="2" id="KW-0378">Hydrolase</keyword>
<gene>
    <name evidence="2" type="ORF">R3P95_07315</name>
</gene>
<dbReference type="InterPro" id="IPR002925">
    <property type="entry name" value="Dienelactn_hydro"/>
</dbReference>
<keyword evidence="3" id="KW-1185">Reference proteome</keyword>
<dbReference type="RefSeq" id="WP_317547845.1">
    <property type="nucleotide sequence ID" value="NZ_JAWLKE010000003.1"/>
</dbReference>